<proteinExistence type="predicted"/>
<dbReference type="PANTHER" id="PTHR33022:SF13">
    <property type="entry name" value="UBIQUITIN-LIKE PROTEASE FAMILY PROFILE DOMAIN-CONTAINING PROTEIN"/>
    <property type="match status" value="1"/>
</dbReference>
<protein>
    <recommendedName>
        <fullName evidence="4">Ubiquitin-like protease family profile domain-containing protein</fullName>
    </recommendedName>
</protein>
<sequence length="482" mass="55388">MVEYGKYQFFPWVKVFFSRLMASLRQEFSIEKQLYRLGGIPQVLNVWMFELCSNVDTKVAVKEGNNIPLILNWRCSYANIVPTADEFEKLDLARTSFVSDHHGTSSMPSSSKNQDQRSYRVNLPQVIEDHDSFDDFSSTLSQFLMRESIHMLANQADMEEKSKVDADSTSTLNRKHLASRQECDPSDAIVDDAGPTSTDSVGKENDKSIEMEDDKANQAPSFLKKGKKKLASKEWKKYPFEGYHITEDSTIVEMEVFEEWINDGLYKQHTKKKDNDDHYKVNCSTVEFSQLDFVVAFPKSKNWLYLMYQQNKCWNDEDLATQDASARTDEVADMEMSLINTIKGLSTCAGQPWHMVNEVFVSINCDGTFHWVPTDWIALKSYKENSKRDSFQVEYVSEIAQQDSGSLDYGVFVAVYADYLSEGLDIPCSGIDTQYHRLRYASLLCKYGSKKAENGYFSENDDPPRPRSKFSPKETNRVFHIK</sequence>
<feature type="compositionally biased region" description="Basic and acidic residues" evidence="1">
    <location>
        <begin position="471"/>
        <end position="482"/>
    </location>
</feature>
<evidence type="ECO:0000313" key="2">
    <source>
        <dbReference type="EMBL" id="PHT55555.1"/>
    </source>
</evidence>
<comment type="caution">
    <text evidence="2">The sequence shown here is derived from an EMBL/GenBank/DDBJ whole genome shotgun (WGS) entry which is preliminary data.</text>
</comment>
<feature type="region of interest" description="Disordered" evidence="1">
    <location>
        <begin position="99"/>
        <end position="118"/>
    </location>
</feature>
<feature type="region of interest" description="Disordered" evidence="1">
    <location>
        <begin position="157"/>
        <end position="215"/>
    </location>
</feature>
<dbReference type="AlphaFoldDB" id="A0A2G2XDJ1"/>
<reference evidence="2 3" key="1">
    <citation type="journal article" date="2017" name="Genome Biol.">
        <title>New reference genome sequences of hot pepper reveal the massive evolution of plant disease-resistance genes by retroduplication.</title>
        <authorList>
            <person name="Kim S."/>
            <person name="Park J."/>
            <person name="Yeom S.I."/>
            <person name="Kim Y.M."/>
            <person name="Seo E."/>
            <person name="Kim K.T."/>
            <person name="Kim M.S."/>
            <person name="Lee J.M."/>
            <person name="Cheong K."/>
            <person name="Shin H.S."/>
            <person name="Kim S.B."/>
            <person name="Han K."/>
            <person name="Lee J."/>
            <person name="Park M."/>
            <person name="Lee H.A."/>
            <person name="Lee H.Y."/>
            <person name="Lee Y."/>
            <person name="Oh S."/>
            <person name="Lee J.H."/>
            <person name="Choi E."/>
            <person name="Choi E."/>
            <person name="Lee S.E."/>
            <person name="Jeon J."/>
            <person name="Kim H."/>
            <person name="Choi G."/>
            <person name="Song H."/>
            <person name="Lee J."/>
            <person name="Lee S.C."/>
            <person name="Kwon J.K."/>
            <person name="Lee H.Y."/>
            <person name="Koo N."/>
            <person name="Hong Y."/>
            <person name="Kim R.W."/>
            <person name="Kang W.H."/>
            <person name="Huh J.H."/>
            <person name="Kang B.C."/>
            <person name="Yang T.J."/>
            <person name="Lee Y.H."/>
            <person name="Bennetzen J.L."/>
            <person name="Choi D."/>
        </authorList>
    </citation>
    <scope>NUCLEOTIDE SEQUENCE [LARGE SCALE GENOMIC DNA]</scope>
    <source>
        <strain evidence="3">cv. PBC81</strain>
    </source>
</reference>
<dbReference type="SUPFAM" id="SSF54001">
    <property type="entry name" value="Cysteine proteinases"/>
    <property type="match status" value="1"/>
</dbReference>
<reference evidence="3" key="2">
    <citation type="journal article" date="2017" name="J. Anim. Genet.">
        <title>Multiple reference genome sequences of hot pepper reveal the massive evolution of plant disease resistance genes by retroduplication.</title>
        <authorList>
            <person name="Kim S."/>
            <person name="Park J."/>
            <person name="Yeom S.-I."/>
            <person name="Kim Y.-M."/>
            <person name="Seo E."/>
            <person name="Kim K.-T."/>
            <person name="Kim M.-S."/>
            <person name="Lee J.M."/>
            <person name="Cheong K."/>
            <person name="Shin H.-S."/>
            <person name="Kim S.-B."/>
            <person name="Han K."/>
            <person name="Lee J."/>
            <person name="Park M."/>
            <person name="Lee H.-A."/>
            <person name="Lee H.-Y."/>
            <person name="Lee Y."/>
            <person name="Oh S."/>
            <person name="Lee J.H."/>
            <person name="Choi E."/>
            <person name="Choi E."/>
            <person name="Lee S.E."/>
            <person name="Jeon J."/>
            <person name="Kim H."/>
            <person name="Choi G."/>
            <person name="Song H."/>
            <person name="Lee J."/>
            <person name="Lee S.-C."/>
            <person name="Kwon J.-K."/>
            <person name="Lee H.-Y."/>
            <person name="Koo N."/>
            <person name="Hong Y."/>
            <person name="Kim R.W."/>
            <person name="Kang W.-H."/>
            <person name="Huh J.H."/>
            <person name="Kang B.-C."/>
            <person name="Yang T.-J."/>
            <person name="Lee Y.-H."/>
            <person name="Bennetzen J.L."/>
            <person name="Choi D."/>
        </authorList>
    </citation>
    <scope>NUCLEOTIDE SEQUENCE [LARGE SCALE GENOMIC DNA]</scope>
    <source>
        <strain evidence="3">cv. PBC81</strain>
    </source>
</reference>
<dbReference type="OrthoDB" id="1305687at2759"/>
<evidence type="ECO:0000313" key="3">
    <source>
        <dbReference type="Proteomes" id="UP000224567"/>
    </source>
</evidence>
<feature type="region of interest" description="Disordered" evidence="1">
    <location>
        <begin position="456"/>
        <end position="482"/>
    </location>
</feature>
<evidence type="ECO:0000256" key="1">
    <source>
        <dbReference type="SAM" id="MobiDB-lite"/>
    </source>
</evidence>
<organism evidence="2 3">
    <name type="scientific">Capsicum baccatum</name>
    <name type="common">Peruvian pepper</name>
    <dbReference type="NCBI Taxonomy" id="33114"/>
    <lineage>
        <taxon>Eukaryota</taxon>
        <taxon>Viridiplantae</taxon>
        <taxon>Streptophyta</taxon>
        <taxon>Embryophyta</taxon>
        <taxon>Tracheophyta</taxon>
        <taxon>Spermatophyta</taxon>
        <taxon>Magnoliopsida</taxon>
        <taxon>eudicotyledons</taxon>
        <taxon>Gunneridae</taxon>
        <taxon>Pentapetalae</taxon>
        <taxon>asterids</taxon>
        <taxon>lamiids</taxon>
        <taxon>Solanales</taxon>
        <taxon>Solanaceae</taxon>
        <taxon>Solanoideae</taxon>
        <taxon>Capsiceae</taxon>
        <taxon>Capsicum</taxon>
    </lineage>
</organism>
<feature type="compositionally biased region" description="Polar residues" evidence="1">
    <location>
        <begin position="104"/>
        <end position="113"/>
    </location>
</feature>
<dbReference type="STRING" id="33114.A0A2G2XDJ1"/>
<keyword evidence="3" id="KW-1185">Reference proteome</keyword>
<dbReference type="Proteomes" id="UP000224567">
    <property type="component" value="Unassembled WGS sequence"/>
</dbReference>
<feature type="compositionally biased region" description="Basic and acidic residues" evidence="1">
    <location>
        <begin position="201"/>
        <end position="215"/>
    </location>
</feature>
<dbReference type="EMBL" id="MLFT02000002">
    <property type="protein sequence ID" value="PHT55555.1"/>
    <property type="molecule type" value="Genomic_DNA"/>
</dbReference>
<name>A0A2G2XDJ1_CAPBA</name>
<gene>
    <name evidence="2" type="ORF">CQW23_04041</name>
</gene>
<dbReference type="InterPro" id="IPR038765">
    <property type="entry name" value="Papain-like_cys_pep_sf"/>
</dbReference>
<accession>A0A2G2XDJ1</accession>
<dbReference type="PANTHER" id="PTHR33022">
    <property type="entry name" value="DUF1985 DOMAIN-CONTAINING PROTEIN"/>
    <property type="match status" value="1"/>
</dbReference>
<evidence type="ECO:0008006" key="4">
    <source>
        <dbReference type="Google" id="ProtNLM"/>
    </source>
</evidence>